<evidence type="ECO:0000313" key="2">
    <source>
        <dbReference type="Proteomes" id="UP000001431"/>
    </source>
</evidence>
<sequence>MGKIVCVIDKLKAFPWRRYVKFAYLTGSWAEGRRGRDVDIIISPVDLETYGELLEALSNTSALQRIKLT</sequence>
<proteinExistence type="predicted"/>
<dbReference type="eggNOG" id="arCOG02110">
    <property type="taxonomic scope" value="Archaea"/>
</dbReference>
<gene>
    <name evidence="1" type="ordered locus">Pcal_0899</name>
</gene>
<dbReference type="Proteomes" id="UP000001431">
    <property type="component" value="Chromosome"/>
</dbReference>
<dbReference type="AlphaFoldDB" id="A3MUK7"/>
<evidence type="ECO:0000313" key="1">
    <source>
        <dbReference type="EMBL" id="ABO08324.1"/>
    </source>
</evidence>
<name>A3MUK7_PYRCJ</name>
<accession>A3MUK7</accession>
<evidence type="ECO:0008006" key="3">
    <source>
        <dbReference type="Google" id="ProtNLM"/>
    </source>
</evidence>
<protein>
    <recommendedName>
        <fullName evidence="3">Polymerase nucleotidyl transferase domain-containing protein</fullName>
    </recommendedName>
</protein>
<reference evidence="1" key="1">
    <citation type="submission" date="2007-02" db="EMBL/GenBank/DDBJ databases">
        <title>Complete sequence of Pyrobaculum calidifontis JCM 11548.</title>
        <authorList>
            <consortium name="US DOE Joint Genome Institute"/>
            <person name="Copeland A."/>
            <person name="Lucas S."/>
            <person name="Lapidus A."/>
            <person name="Barry K."/>
            <person name="Glavina del Rio T."/>
            <person name="Dalin E."/>
            <person name="Tice H."/>
            <person name="Pitluck S."/>
            <person name="Chain P."/>
            <person name="Malfatti S."/>
            <person name="Shin M."/>
            <person name="Vergez L."/>
            <person name="Schmutz J."/>
            <person name="Larimer F."/>
            <person name="Land M."/>
            <person name="Hauser L."/>
            <person name="Kyrpides N."/>
            <person name="Mikhailova N."/>
            <person name="Cozen A.E."/>
            <person name="Fitz-Gibbon S.T."/>
            <person name="House C.H."/>
            <person name="Saltikov C."/>
            <person name="Lowe T.M."/>
            <person name="Richardson P."/>
        </authorList>
    </citation>
    <scope>NUCLEOTIDE SEQUENCE [LARGE SCALE GENOMIC DNA]</scope>
    <source>
        <strain evidence="1">JCM 11548</strain>
    </source>
</reference>
<dbReference type="KEGG" id="pcl:Pcal_0899"/>
<dbReference type="HOGENOM" id="CLU_2766255_0_0_2"/>
<organism evidence="1 2">
    <name type="scientific">Pyrobaculum calidifontis (strain DSM 21063 / JCM 11548 / VA1)</name>
    <dbReference type="NCBI Taxonomy" id="410359"/>
    <lineage>
        <taxon>Archaea</taxon>
        <taxon>Thermoproteota</taxon>
        <taxon>Thermoprotei</taxon>
        <taxon>Thermoproteales</taxon>
        <taxon>Thermoproteaceae</taxon>
        <taxon>Pyrobaculum</taxon>
    </lineage>
</organism>
<keyword evidence="2" id="KW-1185">Reference proteome</keyword>
<dbReference type="EMBL" id="CP000561">
    <property type="protein sequence ID" value="ABO08324.1"/>
    <property type="molecule type" value="Genomic_DNA"/>
</dbReference>